<dbReference type="InterPro" id="IPR018711">
    <property type="entry name" value="NAGPA"/>
</dbReference>
<feature type="transmembrane region" description="Helical" evidence="2">
    <location>
        <begin position="12"/>
        <end position="35"/>
    </location>
</feature>
<protein>
    <recommendedName>
        <fullName evidence="3">Phosphodiester glycosidase domain-containing protein</fullName>
    </recommendedName>
</protein>
<dbReference type="EMBL" id="JAWDGP010004927">
    <property type="protein sequence ID" value="KAK3761077.1"/>
    <property type="molecule type" value="Genomic_DNA"/>
</dbReference>
<sequence length="571" mass="63232">MLISAAKLIQLLPSTGTFGFFSSGFFPLFFILSLLSDLPCGQHGGGAAGQRPARGHWLHGNTTCERLLHGQGVFSRHRAAKPNTTRQDEPQLVEMHVHHVPGKGYLGQKTVPLLQQIITRPLDTVSILEPRHRGACNSHRHGMKRLVPVRETASQDECLLAINAGFFNTLTGACLGNIVSDGILVQSSGGIQNAHFGLTKDGYIFTGYPSKTDIETLNFTQLVGGVIWLVRDGINNVDHSIQSECPITQETGTMRTFASARSGRSALGHDAEGRVHFLAVDGKTFKYGVSLYSFADSLIELGIVNAINLDGGGSVTVLANGDLVNRPSDRCKDDFLKCERDVSTAVRYSYLDELHVTCSPAKTDAAFVRIELHVTCSPPKTDAAFLRTELHVMCLPAKTDAAFLKIELHICHVFTNQDRRCNSSGLSYMSRVHQPRQTLHSSGLGYMSRVHQPRQTMHSSRFSYMSRVHHPRQTLHSSGLGYMSRVHQPRQTLHSSRFSYMSRVPHPRQTLNSSELSYMSRVHQPRQTLHSSGLSYMSRVHQPRQTLHSSGLSYMSRVHQPRQTLHSSGLS</sequence>
<name>A0AAE0Z1K8_9GAST</name>
<gene>
    <name evidence="4" type="ORF">RRG08_022481</name>
</gene>
<feature type="compositionally biased region" description="Polar residues" evidence="1">
    <location>
        <begin position="544"/>
        <end position="553"/>
    </location>
</feature>
<accession>A0AAE0Z1K8</accession>
<keyword evidence="2" id="KW-0812">Transmembrane</keyword>
<evidence type="ECO:0000259" key="3">
    <source>
        <dbReference type="Pfam" id="PF09992"/>
    </source>
</evidence>
<dbReference type="Pfam" id="PF09992">
    <property type="entry name" value="NAGPA"/>
    <property type="match status" value="1"/>
</dbReference>
<evidence type="ECO:0000256" key="2">
    <source>
        <dbReference type="SAM" id="Phobius"/>
    </source>
</evidence>
<keyword evidence="2" id="KW-0472">Membrane</keyword>
<dbReference type="GO" id="GO:0033299">
    <property type="term" value="P:secretion of lysosomal enzymes"/>
    <property type="evidence" value="ECO:0007669"/>
    <property type="project" value="TreeGrafter"/>
</dbReference>
<comment type="caution">
    <text evidence="4">The sequence shown here is derived from an EMBL/GenBank/DDBJ whole genome shotgun (WGS) entry which is preliminary data.</text>
</comment>
<dbReference type="AlphaFoldDB" id="A0AAE0Z1K8"/>
<organism evidence="4 5">
    <name type="scientific">Elysia crispata</name>
    <name type="common">lettuce slug</name>
    <dbReference type="NCBI Taxonomy" id="231223"/>
    <lineage>
        <taxon>Eukaryota</taxon>
        <taxon>Metazoa</taxon>
        <taxon>Spiralia</taxon>
        <taxon>Lophotrochozoa</taxon>
        <taxon>Mollusca</taxon>
        <taxon>Gastropoda</taxon>
        <taxon>Heterobranchia</taxon>
        <taxon>Euthyneura</taxon>
        <taxon>Panpulmonata</taxon>
        <taxon>Sacoglossa</taxon>
        <taxon>Placobranchoidea</taxon>
        <taxon>Plakobranchidae</taxon>
        <taxon>Elysia</taxon>
    </lineage>
</organism>
<dbReference type="PANTHER" id="PTHR40446">
    <property type="entry name" value="N-ACETYLGLUCOSAMINE-1-PHOSPHODIESTER ALPHA-N-ACETYLGLUCOSAMINIDASE"/>
    <property type="match status" value="1"/>
</dbReference>
<dbReference type="Proteomes" id="UP001283361">
    <property type="component" value="Unassembled WGS sequence"/>
</dbReference>
<dbReference type="PANTHER" id="PTHR40446:SF2">
    <property type="entry name" value="N-ACETYLGLUCOSAMINE-1-PHOSPHODIESTER ALPHA-N-ACETYLGLUCOSAMINIDASE"/>
    <property type="match status" value="1"/>
</dbReference>
<evidence type="ECO:0000256" key="1">
    <source>
        <dbReference type="SAM" id="MobiDB-lite"/>
    </source>
</evidence>
<feature type="region of interest" description="Disordered" evidence="1">
    <location>
        <begin position="544"/>
        <end position="571"/>
    </location>
</feature>
<feature type="compositionally biased region" description="Polar residues" evidence="1">
    <location>
        <begin position="561"/>
        <end position="571"/>
    </location>
</feature>
<proteinExistence type="predicted"/>
<evidence type="ECO:0000313" key="5">
    <source>
        <dbReference type="Proteomes" id="UP001283361"/>
    </source>
</evidence>
<evidence type="ECO:0000313" key="4">
    <source>
        <dbReference type="EMBL" id="KAK3761077.1"/>
    </source>
</evidence>
<keyword evidence="5" id="KW-1185">Reference proteome</keyword>
<keyword evidence="2" id="KW-1133">Transmembrane helix</keyword>
<reference evidence="4" key="1">
    <citation type="journal article" date="2023" name="G3 (Bethesda)">
        <title>A reference genome for the long-term kleptoplast-retaining sea slug Elysia crispata morphotype clarki.</title>
        <authorList>
            <person name="Eastman K.E."/>
            <person name="Pendleton A.L."/>
            <person name="Shaikh M.A."/>
            <person name="Suttiyut T."/>
            <person name="Ogas R."/>
            <person name="Tomko P."/>
            <person name="Gavelis G."/>
            <person name="Widhalm J.R."/>
            <person name="Wisecaver J.H."/>
        </authorList>
    </citation>
    <scope>NUCLEOTIDE SEQUENCE</scope>
    <source>
        <strain evidence="4">ECLA1</strain>
    </source>
</reference>
<feature type="domain" description="Phosphodiester glycosidase" evidence="3">
    <location>
        <begin position="158"/>
        <end position="346"/>
    </location>
</feature>